<gene>
    <name evidence="1" type="ORF">MSTHC_1375</name>
</gene>
<proteinExistence type="predicted"/>
<sequence>MSCLREYRYEILLKNATPKECENYIKEHSESVYLVPGGYKVKGFTLLGMTSPVGFSGNDIIFQFIKPCFGLFVIKLENEVEEIQKLRNQYKKNKNVKKIK</sequence>
<dbReference type="PIRSF" id="PIRSF006577">
    <property type="entry name" value="UCP006577"/>
    <property type="match status" value="1"/>
</dbReference>
<evidence type="ECO:0000313" key="1">
    <source>
        <dbReference type="EMBL" id="AKB15693.1"/>
    </source>
</evidence>
<dbReference type="PATRIC" id="fig|1434121.4.peg.1697"/>
<evidence type="ECO:0008006" key="3">
    <source>
        <dbReference type="Google" id="ProtNLM"/>
    </source>
</evidence>
<dbReference type="GeneID" id="41602711"/>
<accession>A0A0E3KRC4</accession>
<evidence type="ECO:0000313" key="2">
    <source>
        <dbReference type="Proteomes" id="UP000056925"/>
    </source>
</evidence>
<name>A0A0E3KRC4_METTE</name>
<dbReference type="HOGENOM" id="CLU_159086_1_0_2"/>
<dbReference type="InterPro" id="IPR012031">
    <property type="entry name" value="MTH0776-like"/>
</dbReference>
<dbReference type="Proteomes" id="UP000056925">
    <property type="component" value="Chromosome"/>
</dbReference>
<dbReference type="AlphaFoldDB" id="A0A0E3KRC4"/>
<dbReference type="EMBL" id="CP009502">
    <property type="protein sequence ID" value="AKB15693.1"/>
    <property type="molecule type" value="Genomic_DNA"/>
</dbReference>
<protein>
    <recommendedName>
        <fullName evidence="3">DUF1894 domain-containing protein</fullName>
    </recommendedName>
</protein>
<organism evidence="1 2">
    <name type="scientific">Methanosarcina thermophila CHTI-55</name>
    <dbReference type="NCBI Taxonomy" id="1434121"/>
    <lineage>
        <taxon>Archaea</taxon>
        <taxon>Methanobacteriati</taxon>
        <taxon>Methanobacteriota</taxon>
        <taxon>Stenosarchaea group</taxon>
        <taxon>Methanomicrobia</taxon>
        <taxon>Methanosarcinales</taxon>
        <taxon>Methanosarcinaceae</taxon>
        <taxon>Methanosarcina</taxon>
    </lineage>
</organism>
<dbReference type="RefSeq" id="WP_048167668.1">
    <property type="nucleotide sequence ID" value="NZ_CP009502.1"/>
</dbReference>
<dbReference type="Pfam" id="PF08979">
    <property type="entry name" value="DUF1894"/>
    <property type="match status" value="1"/>
</dbReference>
<reference evidence="1 2" key="1">
    <citation type="submission" date="2014-07" db="EMBL/GenBank/DDBJ databases">
        <title>Methanogenic archaea and the global carbon cycle.</title>
        <authorList>
            <person name="Henriksen J.R."/>
            <person name="Luke J."/>
            <person name="Reinhart S."/>
            <person name="Benedict M.N."/>
            <person name="Youngblut N.D."/>
            <person name="Metcalf M.E."/>
            <person name="Whitaker R.J."/>
            <person name="Metcalf W.W."/>
        </authorList>
    </citation>
    <scope>NUCLEOTIDE SEQUENCE [LARGE SCALE GENOMIC DNA]</scope>
    <source>
        <strain evidence="1 2">CHTI-55</strain>
    </source>
</reference>
<dbReference type="KEGG" id="mthe:MSTHC_1375"/>